<dbReference type="Proteomes" id="UP000001029">
    <property type="component" value="Chromosome"/>
</dbReference>
<dbReference type="AlphaFoldDB" id="B2KDE3"/>
<dbReference type="KEGG" id="emi:Emin_0986"/>
<reference evidence="1 2" key="1">
    <citation type="journal article" date="2009" name="Appl. Environ. Microbiol.">
        <title>Genomic analysis of 'Elusimicrobium minutum,' the first cultivated representative of the phylum 'Elusimicrobia' (formerly termite group 1).</title>
        <authorList>
            <person name="Herlemann D.P.R."/>
            <person name="Geissinger O."/>
            <person name="Ikeda-Ohtsubo W."/>
            <person name="Kunin V."/>
            <person name="Sun H."/>
            <person name="Lapidus A."/>
            <person name="Hugenholtz P."/>
            <person name="Brune A."/>
        </authorList>
    </citation>
    <scope>NUCLEOTIDE SEQUENCE [LARGE SCALE GENOMIC DNA]</scope>
    <source>
        <strain evidence="1 2">Pei191</strain>
    </source>
</reference>
<evidence type="ECO:0000313" key="1">
    <source>
        <dbReference type="EMBL" id="ACC98539.1"/>
    </source>
</evidence>
<gene>
    <name evidence="1" type="ordered locus">Emin_0986</name>
</gene>
<keyword evidence="2" id="KW-1185">Reference proteome</keyword>
<dbReference type="EMBL" id="CP001055">
    <property type="protein sequence ID" value="ACC98539.1"/>
    <property type="molecule type" value="Genomic_DNA"/>
</dbReference>
<proteinExistence type="predicted"/>
<accession>B2KDE3</accession>
<protein>
    <submittedName>
        <fullName evidence="1">Uncharacterized protein</fullName>
    </submittedName>
</protein>
<dbReference type="HOGENOM" id="CLU_2600499_0_0_0"/>
<organism evidence="1 2">
    <name type="scientific">Elusimicrobium minutum (strain Pei191)</name>
    <dbReference type="NCBI Taxonomy" id="445932"/>
    <lineage>
        <taxon>Bacteria</taxon>
        <taxon>Pseudomonadati</taxon>
        <taxon>Elusimicrobiota</taxon>
        <taxon>Elusimicrobia</taxon>
        <taxon>Elusimicrobiales</taxon>
        <taxon>Elusimicrobiaceae</taxon>
        <taxon>Elusimicrobium</taxon>
    </lineage>
</organism>
<name>B2KDE3_ELUMP</name>
<dbReference type="STRING" id="445932.Emin_0986"/>
<evidence type="ECO:0000313" key="2">
    <source>
        <dbReference type="Proteomes" id="UP000001029"/>
    </source>
</evidence>
<sequence>MIAIKNTWEEKSALYKQKSKVITRQGIVFINSFEVALRLGEDVKNIQWKAKYGRFRDIAKRWGKLYWFQEKDINRLMGV</sequence>